<reference evidence="1" key="1">
    <citation type="submission" date="2013-12" db="EMBL/GenBank/DDBJ databases">
        <title>A Varibaculum cambriense genome reconstructed from a premature infant gut community with otherwise low bacterial novelty that shifts toward anaerobic metabolism during the third week of life.</title>
        <authorList>
            <person name="Brown C.T."/>
            <person name="Sharon I."/>
            <person name="Thomas B.C."/>
            <person name="Castelle C.J."/>
            <person name="Morowitz M.J."/>
            <person name="Banfield J.F."/>
        </authorList>
    </citation>
    <scope>NUCLEOTIDE SEQUENCE</scope>
</reference>
<dbReference type="EMBL" id="AZMM01015746">
    <property type="protein sequence ID" value="ETJ29731.1"/>
    <property type="molecule type" value="Genomic_DNA"/>
</dbReference>
<name>W1XHY1_9ZZZZ</name>
<accession>W1XHY1</accession>
<dbReference type="AlphaFoldDB" id="W1XHY1"/>
<feature type="non-terminal residue" evidence="1">
    <location>
        <position position="78"/>
    </location>
</feature>
<proteinExistence type="predicted"/>
<sequence length="78" mass="9646">AKIKKENKKILFGFFPKEKDLKRDFPYAINKFMLIVAWFHRLLKKLIEKFKKICIGKNLRMVIKRRKLLLNQFIYQFK</sequence>
<comment type="caution">
    <text evidence="1">The sequence shown here is derived from an EMBL/GenBank/DDBJ whole genome shotgun (WGS) entry which is preliminary data.</text>
</comment>
<feature type="non-terminal residue" evidence="1">
    <location>
        <position position="1"/>
    </location>
</feature>
<gene>
    <name evidence="1" type="ORF">Q604_UNBC15746G0001</name>
</gene>
<evidence type="ECO:0000313" key="1">
    <source>
        <dbReference type="EMBL" id="ETJ29731.1"/>
    </source>
</evidence>
<protein>
    <submittedName>
        <fullName evidence="1">Uncharacterized protein</fullName>
    </submittedName>
</protein>
<organism evidence="1">
    <name type="scientific">human gut metagenome</name>
    <dbReference type="NCBI Taxonomy" id="408170"/>
    <lineage>
        <taxon>unclassified sequences</taxon>
        <taxon>metagenomes</taxon>
        <taxon>organismal metagenomes</taxon>
    </lineage>
</organism>